<dbReference type="EMBL" id="CP103445">
    <property type="protein sequence ID" value="UWS33540.1"/>
    <property type="molecule type" value="Genomic_DNA"/>
</dbReference>
<evidence type="ECO:0000313" key="1">
    <source>
        <dbReference type="EMBL" id="UWS33540.1"/>
    </source>
</evidence>
<evidence type="ECO:0000313" key="2">
    <source>
        <dbReference type="Proteomes" id="UP001058553"/>
    </source>
</evidence>
<dbReference type="GeneID" id="92235332"/>
<name>A0ABY5X814_ERWPY</name>
<reference evidence="1" key="1">
    <citation type="submission" date="2022-07" db="EMBL/GenBank/DDBJ databases">
        <title>Genetic diversity of Erwinia pyrifoliae.</title>
        <authorList>
            <person name="Park D.S."/>
            <person name="Ham H."/>
        </authorList>
    </citation>
    <scope>NUCLEOTIDE SEQUENCE</scope>
    <source>
        <strain evidence="1">CP201486</strain>
    </source>
</reference>
<dbReference type="Proteomes" id="UP001058553">
    <property type="component" value="Chromosome"/>
</dbReference>
<gene>
    <name evidence="1" type="ORF">NYP84_18600</name>
</gene>
<protein>
    <submittedName>
        <fullName evidence="1">Uncharacterized protein</fullName>
    </submittedName>
</protein>
<proteinExistence type="predicted"/>
<keyword evidence="2" id="KW-1185">Reference proteome</keyword>
<accession>A0ABY5X814</accession>
<dbReference type="RefSeq" id="WP_015899168.1">
    <property type="nucleotide sequence ID" value="NZ_CP023567.1"/>
</dbReference>
<organism evidence="1 2">
    <name type="scientific">Erwinia pyrifoliae</name>
    <dbReference type="NCBI Taxonomy" id="79967"/>
    <lineage>
        <taxon>Bacteria</taxon>
        <taxon>Pseudomonadati</taxon>
        <taxon>Pseudomonadota</taxon>
        <taxon>Gammaproteobacteria</taxon>
        <taxon>Enterobacterales</taxon>
        <taxon>Erwiniaceae</taxon>
        <taxon>Erwinia</taxon>
    </lineage>
</organism>
<sequence>MVQIVNYLRAKMLHSSKAAFSLAIKNNTYLSFAEKIISAKNERTHCDLIKTHSDLTKEILTNNKTLKYESFLENLSEIKSQHHKKHELEHKLLDYSKLLPRLNVIKTKGNKHEYVLPYNNQQKGIIITAVKESLI</sequence>